<feature type="domain" description="XdhC Rossmann" evidence="2">
    <location>
        <begin position="171"/>
        <end position="313"/>
    </location>
</feature>
<dbReference type="Pfam" id="PF13478">
    <property type="entry name" value="XdhC_C"/>
    <property type="match status" value="1"/>
</dbReference>
<dbReference type="EMBL" id="JBHSKT010000013">
    <property type="protein sequence ID" value="MFC5272188.1"/>
    <property type="molecule type" value="Genomic_DNA"/>
</dbReference>
<dbReference type="Proteomes" id="UP001596161">
    <property type="component" value="Unassembled WGS sequence"/>
</dbReference>
<sequence>MKDLQVWEFVRKRLQRGAPVALLAVLHHEGSSPGRQGFKMAVRISGEMCGSVGGGIMEHKLVELAKKMLADNQTKPILKHQIHSKLAAQNQSGMICSGHQSVGIYPLQVTDLPEVEKIITAIKNRKKGVLQLIEKGISFFPDMHQPVRYGFSSQKPTVWQYTEVLPENDSVYIVGGGHVALAFSKVMSLLGFDLHLFDDREGLDTFEQNQIVHFKTITPFSKLAEFIPEGDQSYVVIMTFGYRSDKEALKQLAGKKFKYLGLMGSKTKVDQLFNELLEEGFSEETLQKIYSPIGLQIKSETPEEIAISVAAQIIQVRNR</sequence>
<dbReference type="PANTHER" id="PTHR30388:SF6">
    <property type="entry name" value="XANTHINE DEHYDROGENASE SUBUNIT A-RELATED"/>
    <property type="match status" value="1"/>
</dbReference>
<dbReference type="InterPro" id="IPR052698">
    <property type="entry name" value="MoCofactor_Util/Proc"/>
</dbReference>
<evidence type="ECO:0000313" key="3">
    <source>
        <dbReference type="EMBL" id="MFC5272188.1"/>
    </source>
</evidence>
<dbReference type="Pfam" id="PF02625">
    <property type="entry name" value="XdhC_CoxI"/>
    <property type="match status" value="1"/>
</dbReference>
<organism evidence="3 4">
    <name type="scientific">Adhaeribacter terreus</name>
    <dbReference type="NCBI Taxonomy" id="529703"/>
    <lineage>
        <taxon>Bacteria</taxon>
        <taxon>Pseudomonadati</taxon>
        <taxon>Bacteroidota</taxon>
        <taxon>Cytophagia</taxon>
        <taxon>Cytophagales</taxon>
        <taxon>Hymenobacteraceae</taxon>
        <taxon>Adhaeribacter</taxon>
    </lineage>
</organism>
<evidence type="ECO:0000259" key="2">
    <source>
        <dbReference type="Pfam" id="PF13478"/>
    </source>
</evidence>
<accession>A0ABW0EFZ0</accession>
<keyword evidence="4" id="KW-1185">Reference proteome</keyword>
<comment type="caution">
    <text evidence="3">The sequence shown here is derived from an EMBL/GenBank/DDBJ whole genome shotgun (WGS) entry which is preliminary data.</text>
</comment>
<reference evidence="4" key="1">
    <citation type="journal article" date="2019" name="Int. J. Syst. Evol. Microbiol.">
        <title>The Global Catalogue of Microorganisms (GCM) 10K type strain sequencing project: providing services to taxonomists for standard genome sequencing and annotation.</title>
        <authorList>
            <consortium name="The Broad Institute Genomics Platform"/>
            <consortium name="The Broad Institute Genome Sequencing Center for Infectious Disease"/>
            <person name="Wu L."/>
            <person name="Ma J."/>
        </authorList>
    </citation>
    <scope>NUCLEOTIDE SEQUENCE [LARGE SCALE GENOMIC DNA]</scope>
    <source>
        <strain evidence="4">KACC 12602</strain>
    </source>
</reference>
<feature type="domain" description="XdhC- CoxI" evidence="1">
    <location>
        <begin position="14"/>
        <end position="77"/>
    </location>
</feature>
<evidence type="ECO:0000259" key="1">
    <source>
        <dbReference type="Pfam" id="PF02625"/>
    </source>
</evidence>
<dbReference type="Gene3D" id="3.40.50.720">
    <property type="entry name" value="NAD(P)-binding Rossmann-like Domain"/>
    <property type="match status" value="1"/>
</dbReference>
<dbReference type="InterPro" id="IPR027051">
    <property type="entry name" value="XdhC_Rossmann_dom"/>
</dbReference>
<dbReference type="InterPro" id="IPR003777">
    <property type="entry name" value="XdhC_CoxI"/>
</dbReference>
<gene>
    <name evidence="3" type="ORF">ACFPIB_16355</name>
</gene>
<name>A0ABW0EFZ0_9BACT</name>
<proteinExistence type="predicted"/>
<dbReference type="PANTHER" id="PTHR30388">
    <property type="entry name" value="ALDEHYDE OXIDOREDUCTASE MOLYBDENUM COFACTOR ASSEMBLY PROTEIN"/>
    <property type="match status" value="1"/>
</dbReference>
<protein>
    <submittedName>
        <fullName evidence="3">XdhC family protein</fullName>
    </submittedName>
</protein>
<evidence type="ECO:0000313" key="4">
    <source>
        <dbReference type="Proteomes" id="UP001596161"/>
    </source>
</evidence>
<dbReference type="RefSeq" id="WP_378018547.1">
    <property type="nucleotide sequence ID" value="NZ_JBHSKT010000013.1"/>
</dbReference>